<dbReference type="Pfam" id="PF13560">
    <property type="entry name" value="HTH_31"/>
    <property type="match status" value="1"/>
</dbReference>
<evidence type="ECO:0000313" key="3">
    <source>
        <dbReference type="Proteomes" id="UP001344658"/>
    </source>
</evidence>
<dbReference type="CDD" id="cd00093">
    <property type="entry name" value="HTH_XRE"/>
    <property type="match status" value="1"/>
</dbReference>
<gene>
    <name evidence="2" type="ORF">V2S66_31935</name>
</gene>
<name>A0ABU7PND1_9ACTN</name>
<organism evidence="2 3">
    <name type="scientific">Actinacidiphila polyblastidii</name>
    <dbReference type="NCBI Taxonomy" id="3110430"/>
    <lineage>
        <taxon>Bacteria</taxon>
        <taxon>Bacillati</taxon>
        <taxon>Actinomycetota</taxon>
        <taxon>Actinomycetes</taxon>
        <taxon>Kitasatosporales</taxon>
        <taxon>Streptomycetaceae</taxon>
        <taxon>Actinacidiphila</taxon>
    </lineage>
</organism>
<dbReference type="InterPro" id="IPR043917">
    <property type="entry name" value="DUF5753"/>
</dbReference>
<feature type="domain" description="DUF5753" evidence="1">
    <location>
        <begin position="90"/>
        <end position="266"/>
    </location>
</feature>
<proteinExistence type="predicted"/>
<dbReference type="SUPFAM" id="SSF47413">
    <property type="entry name" value="lambda repressor-like DNA-binding domains"/>
    <property type="match status" value="1"/>
</dbReference>
<dbReference type="Proteomes" id="UP001344658">
    <property type="component" value="Unassembled WGS sequence"/>
</dbReference>
<accession>A0ABU7PND1</accession>
<protein>
    <submittedName>
        <fullName evidence="2">Helix-turn-helix transcriptional regulator</fullName>
    </submittedName>
</protein>
<sequence>MVLGRRLRDLRVAAGRSFEDAALLLDVAPLTIRRMELARGRWKLPYVKTLLDDYGVPEDEARTFIALVREANQPGWWHRYRDALPNWFSGYVSLEEAASLIRAYEPHYVPGLLQTEDYARSVLRRGVHDQAEEVERRVALRMERQRLLTGAEPPELWVVMDETVLRRPMVPREVLRAQVDRLIDLLDLPNVKLQIMPFEICAHEGMYGPFHIFRFPHEEISDVAYVENLVGAVYLDEYDDVTNFQAALDRMCTQALPVQRAEAFLTGIRKEL</sequence>
<comment type="caution">
    <text evidence="2">The sequence shown here is derived from an EMBL/GenBank/DDBJ whole genome shotgun (WGS) entry which is preliminary data.</text>
</comment>
<keyword evidence="3" id="KW-1185">Reference proteome</keyword>
<evidence type="ECO:0000313" key="2">
    <source>
        <dbReference type="EMBL" id="MEE4546562.1"/>
    </source>
</evidence>
<reference evidence="2 3" key="1">
    <citation type="submission" date="2023-12" db="EMBL/GenBank/DDBJ databases">
        <title>Streptomyces sp. V4-01.</title>
        <authorList>
            <person name="Somphong A."/>
            <person name="Phongsopitanun W."/>
        </authorList>
    </citation>
    <scope>NUCLEOTIDE SEQUENCE [LARGE SCALE GENOMIC DNA]</scope>
    <source>
        <strain evidence="2 3">V4-01</strain>
    </source>
</reference>
<dbReference type="InterPro" id="IPR010982">
    <property type="entry name" value="Lambda_DNA-bd_dom_sf"/>
</dbReference>
<dbReference type="InterPro" id="IPR001387">
    <property type="entry name" value="Cro/C1-type_HTH"/>
</dbReference>
<dbReference type="Pfam" id="PF19054">
    <property type="entry name" value="DUF5753"/>
    <property type="match status" value="1"/>
</dbReference>
<dbReference type="EMBL" id="JAZEWV010000048">
    <property type="protein sequence ID" value="MEE4546562.1"/>
    <property type="molecule type" value="Genomic_DNA"/>
</dbReference>
<evidence type="ECO:0000259" key="1">
    <source>
        <dbReference type="Pfam" id="PF19054"/>
    </source>
</evidence>